<dbReference type="AlphaFoldDB" id="A0AAV5WYD6"/>
<dbReference type="PANTHER" id="PTHR46707:SF1">
    <property type="entry name" value="COEXPRESSED WITH POLYCYSTINS-RELATED"/>
    <property type="match status" value="1"/>
</dbReference>
<keyword evidence="2" id="KW-1185">Reference proteome</keyword>
<feature type="non-terminal residue" evidence="1">
    <location>
        <position position="1"/>
    </location>
</feature>
<comment type="caution">
    <text evidence="1">The sequence shown here is derived from an EMBL/GenBank/DDBJ whole genome shotgun (WGS) entry which is preliminary data.</text>
</comment>
<protein>
    <recommendedName>
        <fullName evidence="3">ShK domain-containing protein</fullName>
    </recommendedName>
</protein>
<evidence type="ECO:0008006" key="3">
    <source>
        <dbReference type="Google" id="ProtNLM"/>
    </source>
</evidence>
<reference evidence="1" key="1">
    <citation type="submission" date="2023-10" db="EMBL/GenBank/DDBJ databases">
        <title>Genome assembly of Pristionchus species.</title>
        <authorList>
            <person name="Yoshida K."/>
            <person name="Sommer R.J."/>
        </authorList>
    </citation>
    <scope>NUCLEOTIDE SEQUENCE</scope>
    <source>
        <strain evidence="1">RS5133</strain>
    </source>
</reference>
<dbReference type="EMBL" id="BTSY01000007">
    <property type="protein sequence ID" value="GMT35635.1"/>
    <property type="molecule type" value="Genomic_DNA"/>
</dbReference>
<evidence type="ECO:0000313" key="1">
    <source>
        <dbReference type="EMBL" id="GMT35635.1"/>
    </source>
</evidence>
<accession>A0AAV5WYD6</accession>
<dbReference type="PANTHER" id="PTHR46707">
    <property type="entry name" value="PROTEIN CBG07468"/>
    <property type="match status" value="1"/>
</dbReference>
<gene>
    <name evidence="1" type="ORF">PFISCL1PPCAC_26932</name>
</gene>
<proteinExistence type="predicted"/>
<evidence type="ECO:0000313" key="2">
    <source>
        <dbReference type="Proteomes" id="UP001432322"/>
    </source>
</evidence>
<sequence length="184" mass="19011">GAQNHLDNIFRCSIWVGNGFCTNTAYNVLVKQASCPTACKMGCPNTPSTAVDACLGDANANCAAWAAKAADPFCLSTTFASSSKFLYCCRTCAAEITPVGDCVIYNNARVRVSSLTNNAAIQAVPAGNTLFRTFVRSGCRLRLFAEATAAPATATPLQTVTGSTMFQAVQTAAAGALGVVCSCP</sequence>
<dbReference type="Proteomes" id="UP001432322">
    <property type="component" value="Unassembled WGS sequence"/>
</dbReference>
<name>A0AAV5WYD6_9BILA</name>
<organism evidence="1 2">
    <name type="scientific">Pristionchus fissidentatus</name>
    <dbReference type="NCBI Taxonomy" id="1538716"/>
    <lineage>
        <taxon>Eukaryota</taxon>
        <taxon>Metazoa</taxon>
        <taxon>Ecdysozoa</taxon>
        <taxon>Nematoda</taxon>
        <taxon>Chromadorea</taxon>
        <taxon>Rhabditida</taxon>
        <taxon>Rhabditina</taxon>
        <taxon>Diplogasteromorpha</taxon>
        <taxon>Diplogasteroidea</taxon>
        <taxon>Neodiplogasteridae</taxon>
        <taxon>Pristionchus</taxon>
    </lineage>
</organism>